<feature type="region of interest" description="Disordered" evidence="1">
    <location>
        <begin position="1"/>
        <end position="85"/>
    </location>
</feature>
<protein>
    <submittedName>
        <fullName evidence="2">Uncharacterized protein</fullName>
    </submittedName>
</protein>
<organism evidence="2 3">
    <name type="scientific">Natronoglycomyces albus</name>
    <dbReference type="NCBI Taxonomy" id="2811108"/>
    <lineage>
        <taxon>Bacteria</taxon>
        <taxon>Bacillati</taxon>
        <taxon>Actinomycetota</taxon>
        <taxon>Actinomycetes</taxon>
        <taxon>Glycomycetales</taxon>
        <taxon>Glycomycetaceae</taxon>
        <taxon>Natronoglycomyces</taxon>
    </lineage>
</organism>
<dbReference type="Proteomes" id="UP000662939">
    <property type="component" value="Chromosome"/>
</dbReference>
<dbReference type="RefSeq" id="WP_213171481.1">
    <property type="nucleotide sequence ID" value="NZ_CP070496.1"/>
</dbReference>
<evidence type="ECO:0000313" key="2">
    <source>
        <dbReference type="EMBL" id="QSB05473.1"/>
    </source>
</evidence>
<evidence type="ECO:0000256" key="1">
    <source>
        <dbReference type="SAM" id="MobiDB-lite"/>
    </source>
</evidence>
<gene>
    <name evidence="2" type="ORF">JQS30_00570</name>
</gene>
<dbReference type="AlphaFoldDB" id="A0A895XPK3"/>
<name>A0A895XPK3_9ACTN</name>
<keyword evidence="3" id="KW-1185">Reference proteome</keyword>
<proteinExistence type="predicted"/>
<evidence type="ECO:0000313" key="3">
    <source>
        <dbReference type="Proteomes" id="UP000662939"/>
    </source>
</evidence>
<dbReference type="KEGG" id="nav:JQS30_00570"/>
<reference evidence="2" key="1">
    <citation type="submission" date="2021-02" db="EMBL/GenBank/DDBJ databases">
        <title>Natronoglycomyces albus gen. nov., sp. nov, a haloalkaliphilic actinobacterium from a soda solonchak soil.</title>
        <authorList>
            <person name="Sorokin D.Y."/>
            <person name="Khijniak T.V."/>
            <person name="Zakharycheva A.P."/>
            <person name="Boueva O.V."/>
            <person name="Ariskina E.V."/>
            <person name="Hahnke R.L."/>
            <person name="Bunk B."/>
            <person name="Sproer C."/>
            <person name="Schumann P."/>
            <person name="Evtushenko L.I."/>
            <person name="Kublanov I.V."/>
        </authorList>
    </citation>
    <scope>NUCLEOTIDE SEQUENCE</scope>
    <source>
        <strain evidence="2">DSM 106290</strain>
    </source>
</reference>
<accession>A0A895XPK3</accession>
<feature type="compositionally biased region" description="Basic and acidic residues" evidence="1">
    <location>
        <begin position="61"/>
        <end position="85"/>
    </location>
</feature>
<sequence length="85" mass="9889">MTKKKDGTSRAQQVEPGHLPVSEWAGMYAGNQPPFGDDASDLPMGIDKLKWDYSAPQPPRILDEERRLAEYEEMDRQEQTRRERR</sequence>
<dbReference type="EMBL" id="CP070496">
    <property type="protein sequence ID" value="QSB05473.1"/>
    <property type="molecule type" value="Genomic_DNA"/>
</dbReference>